<dbReference type="Proteomes" id="UP000509667">
    <property type="component" value="Chromosome"/>
</dbReference>
<dbReference type="Gene3D" id="3.40.50.1820">
    <property type="entry name" value="alpha/beta hydrolase"/>
    <property type="match status" value="1"/>
</dbReference>
<evidence type="ECO:0000259" key="1">
    <source>
        <dbReference type="Pfam" id="PF00561"/>
    </source>
</evidence>
<feature type="domain" description="AB hydrolase-1" evidence="1">
    <location>
        <begin position="27"/>
        <end position="266"/>
    </location>
</feature>
<proteinExistence type="predicted"/>
<reference evidence="2 3" key="1">
    <citation type="submission" date="2020-07" db="EMBL/GenBank/DDBJ databases">
        <title>Halosimplex pelagicum sp. nov. and Halosimplex rubrum sp. nov., isolated from salted brown alga Laminaria, and emended description of the genus Halosimplex.</title>
        <authorList>
            <person name="Cui H."/>
        </authorList>
    </citation>
    <scope>NUCLEOTIDE SEQUENCE [LARGE SCALE GENOMIC DNA]</scope>
    <source>
        <strain evidence="2 3">R27</strain>
    </source>
</reference>
<accession>A0A7D5P7X0</accession>
<dbReference type="PRINTS" id="PR00412">
    <property type="entry name" value="EPOXHYDRLASE"/>
</dbReference>
<keyword evidence="2" id="KW-0378">Hydrolase</keyword>
<evidence type="ECO:0000313" key="3">
    <source>
        <dbReference type="Proteomes" id="UP000509667"/>
    </source>
</evidence>
<dbReference type="Pfam" id="PF00561">
    <property type="entry name" value="Abhydrolase_1"/>
    <property type="match status" value="1"/>
</dbReference>
<protein>
    <submittedName>
        <fullName evidence="2">Alpha/beta fold hydrolase</fullName>
    </submittedName>
</protein>
<dbReference type="GeneID" id="56080400"/>
<dbReference type="PRINTS" id="PR00111">
    <property type="entry name" value="ABHYDROLASE"/>
</dbReference>
<organism evidence="2 3">
    <name type="scientific">Halosimplex rubrum</name>
    <dbReference type="NCBI Taxonomy" id="869889"/>
    <lineage>
        <taxon>Archaea</taxon>
        <taxon>Methanobacteriati</taxon>
        <taxon>Methanobacteriota</taxon>
        <taxon>Stenosarchaea group</taxon>
        <taxon>Halobacteria</taxon>
        <taxon>Halobacteriales</taxon>
        <taxon>Haloarculaceae</taxon>
        <taxon>Halosimplex</taxon>
    </lineage>
</organism>
<gene>
    <name evidence="2" type="ORF">HZS55_21015</name>
</gene>
<dbReference type="EMBL" id="CP058910">
    <property type="protein sequence ID" value="QLH79622.1"/>
    <property type="molecule type" value="Genomic_DNA"/>
</dbReference>
<name>A0A7D5P7X0_9EURY</name>
<dbReference type="GO" id="GO:0016787">
    <property type="term" value="F:hydrolase activity"/>
    <property type="evidence" value="ECO:0007669"/>
    <property type="project" value="UniProtKB-KW"/>
</dbReference>
<dbReference type="OrthoDB" id="7466at2157"/>
<dbReference type="KEGG" id="hrr:HZS55_21015"/>
<dbReference type="InterPro" id="IPR000073">
    <property type="entry name" value="AB_hydrolase_1"/>
</dbReference>
<dbReference type="AlphaFoldDB" id="A0A7D5P7X0"/>
<dbReference type="PANTHER" id="PTHR46438:SF11">
    <property type="entry name" value="LIPASE-RELATED"/>
    <property type="match status" value="1"/>
</dbReference>
<dbReference type="PANTHER" id="PTHR46438">
    <property type="entry name" value="ALPHA/BETA-HYDROLASES SUPERFAMILY PROTEIN"/>
    <property type="match status" value="1"/>
</dbReference>
<evidence type="ECO:0000313" key="2">
    <source>
        <dbReference type="EMBL" id="QLH79622.1"/>
    </source>
</evidence>
<dbReference type="SUPFAM" id="SSF53474">
    <property type="entry name" value="alpha/beta-Hydrolases"/>
    <property type="match status" value="1"/>
</dbReference>
<dbReference type="RefSeq" id="WP_179909487.1">
    <property type="nucleotide sequence ID" value="NZ_CP058910.1"/>
</dbReference>
<dbReference type="InterPro" id="IPR000639">
    <property type="entry name" value="Epox_hydrolase-like"/>
</dbReference>
<keyword evidence="3" id="KW-1185">Reference proteome</keyword>
<sequence length="283" mass="30586">MVERRHETAVVDGHRIHYLTAGDPGDPPLVLLHGGIVDAAGVSWGAVLEPLAREYRVVAPDLLGYGRSAKPDVTYSLDTHVDAVAAFVETVGLERPAVAGISMGGGTGLGLALRSPELVDRLVLLDSYGLGRELANGGLTRLLSKQGVTNRLAIALMRRSRGFTKASLENIVHDTDRLSADAVDAVWAEAKRPGVGTAFRSFRAAEVGPEGYRTDFTDRLGGLDTPTLLLHGEFDEVFPHRWSERAAARLPEAEFRLLDDCAHWAPRERPDAVVDLISGFVPR</sequence>
<dbReference type="InterPro" id="IPR029058">
    <property type="entry name" value="AB_hydrolase_fold"/>
</dbReference>